<keyword evidence="6" id="KW-0732">Signal</keyword>
<dbReference type="SUPFAM" id="SSF89260">
    <property type="entry name" value="Collagen-binding domain"/>
    <property type="match status" value="1"/>
</dbReference>
<evidence type="ECO:0000256" key="5">
    <source>
        <dbReference type="PROSITE-ProRule" id="PRU01240"/>
    </source>
</evidence>
<comment type="caution">
    <text evidence="8">The sequence shown here is derived from an EMBL/GenBank/DDBJ whole genome shotgun (WGS) entry which is preliminary data.</text>
</comment>
<feature type="active site" description="Charge relay system" evidence="5">
    <location>
        <position position="229"/>
    </location>
</feature>
<dbReference type="Pfam" id="PF00082">
    <property type="entry name" value="Peptidase_S8"/>
    <property type="match status" value="1"/>
</dbReference>
<dbReference type="RefSeq" id="WP_341412059.1">
    <property type="nucleotide sequence ID" value="NZ_JBBUTH010000009.1"/>
</dbReference>
<evidence type="ECO:0000256" key="2">
    <source>
        <dbReference type="ARBA" id="ARBA00022670"/>
    </source>
</evidence>
<evidence type="ECO:0000313" key="9">
    <source>
        <dbReference type="Proteomes" id="UP001365405"/>
    </source>
</evidence>
<dbReference type="InterPro" id="IPR022398">
    <property type="entry name" value="Peptidase_S8_His-AS"/>
</dbReference>
<dbReference type="PROSITE" id="PS00138">
    <property type="entry name" value="SUBTILASE_SER"/>
    <property type="match status" value="1"/>
</dbReference>
<dbReference type="EMBL" id="JBBUTH010000009">
    <property type="protein sequence ID" value="MEK8052349.1"/>
    <property type="molecule type" value="Genomic_DNA"/>
</dbReference>
<dbReference type="PROSITE" id="PS51892">
    <property type="entry name" value="SUBTILASE"/>
    <property type="match status" value="1"/>
</dbReference>
<comment type="similarity">
    <text evidence="1 5">Belongs to the peptidase S8 family.</text>
</comment>
<dbReference type="PROSITE" id="PS00137">
    <property type="entry name" value="SUBTILASE_HIS"/>
    <property type="match status" value="1"/>
</dbReference>
<dbReference type="PANTHER" id="PTHR43806">
    <property type="entry name" value="PEPTIDASE S8"/>
    <property type="match status" value="1"/>
</dbReference>
<evidence type="ECO:0000259" key="7">
    <source>
        <dbReference type="Pfam" id="PF00082"/>
    </source>
</evidence>
<evidence type="ECO:0000256" key="3">
    <source>
        <dbReference type="ARBA" id="ARBA00022801"/>
    </source>
</evidence>
<keyword evidence="4 5" id="KW-0720">Serine protease</keyword>
<dbReference type="InterPro" id="IPR034176">
    <property type="entry name" value="Peptidases_S8_13"/>
</dbReference>
<dbReference type="Gene3D" id="3.40.50.200">
    <property type="entry name" value="Peptidase S8/S53 domain"/>
    <property type="match status" value="1"/>
</dbReference>
<gene>
    <name evidence="8" type="ORF">AACH10_19005</name>
</gene>
<dbReference type="EC" id="3.4.-.-" evidence="8"/>
<feature type="active site" description="Charge relay system" evidence="5">
    <location>
        <position position="169"/>
    </location>
</feature>
<feature type="active site" description="Charge relay system" evidence="5">
    <location>
        <position position="409"/>
    </location>
</feature>
<sequence>MHRHIRPTLAAGTLALLLMAPLAQAASAALDGSGRADAAAATDRMIIKYRNGSAAASTPSLSTMSSAHAVVNSAGAQMTRLRSNGLAAHVMALDRSLSTDTVRALAQEIMRRDSNVEYAEPDLRMQIQLVPNDPSYLSQWHYSEATAGLNLPTAWSTSTGSGVVVAVVDTGYRPHADLATNILAGYDFVSTTAVGNDGDGRDASALDPGDGVAAGECGTGTSAQASSWHGTHVAGTIAALTNNATGVAGVAFGAKVLPVRVLGKCGGYTSDIADGLLWAAGGTVNGVPSNTTPARVINLSLGGSGSCGTTMQNAINGARAKGAVVVVAAGNSAGSALSATPANCHGVTTVAAANRSGGRAYYSNYGANVDVAAPGGDMRSAATNGILSTLNTGTGAPGADSYAWYQGTSMATPHVAGVAALMIARNPALTVEQTESLLRSSVRSFPASCSGCGTGLLDATLAVTAAGAATVPAVAAVAEVEPNGTVAAAQAVSAAVAVVSGSLSASSDLDLYRVTLPVGKTLTARLTPAATANHNLVLYNSAGSALVSSSNSGLGAVDSVVYSNNGTATATYLVGVRYGSGATAASYTLQLSQ</sequence>
<dbReference type="InterPro" id="IPR000209">
    <property type="entry name" value="Peptidase_S8/S53_dom"/>
</dbReference>
<dbReference type="InterPro" id="IPR036852">
    <property type="entry name" value="Peptidase_S8/S53_dom_sf"/>
</dbReference>
<feature type="domain" description="Peptidase S8/S53" evidence="7">
    <location>
        <begin position="160"/>
        <end position="447"/>
    </location>
</feature>
<dbReference type="CDD" id="cd07496">
    <property type="entry name" value="Peptidases_S8_13"/>
    <property type="match status" value="1"/>
</dbReference>
<accession>A0ABU9CKI3</accession>
<organism evidence="8 9">
    <name type="scientific">Pseudaquabacterium inlustre</name>
    <dbReference type="NCBI Taxonomy" id="2984192"/>
    <lineage>
        <taxon>Bacteria</taxon>
        <taxon>Pseudomonadati</taxon>
        <taxon>Pseudomonadota</taxon>
        <taxon>Betaproteobacteria</taxon>
        <taxon>Burkholderiales</taxon>
        <taxon>Sphaerotilaceae</taxon>
        <taxon>Pseudaquabacterium</taxon>
    </lineage>
</organism>
<dbReference type="SUPFAM" id="SSF52743">
    <property type="entry name" value="Subtilisin-like"/>
    <property type="match status" value="1"/>
</dbReference>
<keyword evidence="2 5" id="KW-0645">Protease</keyword>
<evidence type="ECO:0000313" key="8">
    <source>
        <dbReference type="EMBL" id="MEK8052349.1"/>
    </source>
</evidence>
<dbReference type="InterPro" id="IPR015500">
    <property type="entry name" value="Peptidase_S8_subtilisin-rel"/>
</dbReference>
<dbReference type="PRINTS" id="PR00723">
    <property type="entry name" value="SUBTILISIN"/>
</dbReference>
<keyword evidence="3 5" id="KW-0378">Hydrolase</keyword>
<dbReference type="GO" id="GO:0016787">
    <property type="term" value="F:hydrolase activity"/>
    <property type="evidence" value="ECO:0007669"/>
    <property type="project" value="UniProtKB-KW"/>
</dbReference>
<dbReference type="Proteomes" id="UP001365405">
    <property type="component" value="Unassembled WGS sequence"/>
</dbReference>
<keyword evidence="9" id="KW-1185">Reference proteome</keyword>
<evidence type="ECO:0000256" key="6">
    <source>
        <dbReference type="SAM" id="SignalP"/>
    </source>
</evidence>
<evidence type="ECO:0000256" key="1">
    <source>
        <dbReference type="ARBA" id="ARBA00011073"/>
    </source>
</evidence>
<feature type="chain" id="PRO_5046473909" evidence="6">
    <location>
        <begin position="26"/>
        <end position="593"/>
    </location>
</feature>
<dbReference type="Gene3D" id="2.60.120.380">
    <property type="match status" value="1"/>
</dbReference>
<dbReference type="PANTHER" id="PTHR43806:SF11">
    <property type="entry name" value="CEREVISIN-RELATED"/>
    <property type="match status" value="1"/>
</dbReference>
<reference evidence="8 9" key="1">
    <citation type="submission" date="2024-04" db="EMBL/GenBank/DDBJ databases">
        <title>Novel species of the genus Ideonella isolated from streams.</title>
        <authorList>
            <person name="Lu H."/>
        </authorList>
    </citation>
    <scope>NUCLEOTIDE SEQUENCE [LARGE SCALE GENOMIC DNA]</scope>
    <source>
        <strain evidence="8 9">DXS22W</strain>
    </source>
</reference>
<feature type="signal peptide" evidence="6">
    <location>
        <begin position="1"/>
        <end position="25"/>
    </location>
</feature>
<evidence type="ECO:0000256" key="4">
    <source>
        <dbReference type="ARBA" id="ARBA00022825"/>
    </source>
</evidence>
<name>A0ABU9CKI3_9BURK</name>
<proteinExistence type="inferred from homology"/>
<dbReference type="InterPro" id="IPR050131">
    <property type="entry name" value="Peptidase_S8_subtilisin-like"/>
</dbReference>
<protein>
    <submittedName>
        <fullName evidence="8">S8 family peptidase</fullName>
        <ecNumber evidence="8">3.4.-.-</ecNumber>
    </submittedName>
</protein>
<dbReference type="InterPro" id="IPR023828">
    <property type="entry name" value="Peptidase_S8_Ser-AS"/>
</dbReference>